<evidence type="ECO:0000256" key="5">
    <source>
        <dbReference type="ARBA" id="ARBA00018512"/>
    </source>
</evidence>
<evidence type="ECO:0000259" key="21">
    <source>
        <dbReference type="PROSITE" id="PS50178"/>
    </source>
</evidence>
<evidence type="ECO:0000256" key="16">
    <source>
        <dbReference type="ARBA" id="ARBA00048064"/>
    </source>
</evidence>
<dbReference type="Gene3D" id="3.30.40.10">
    <property type="entry name" value="Zinc/RING finger domain, C3HC4 (zinc finger)"/>
    <property type="match status" value="1"/>
</dbReference>
<evidence type="ECO:0000313" key="23">
    <source>
        <dbReference type="Proteomes" id="UP001142055"/>
    </source>
</evidence>
<sequence length="1148" mass="132942">MGSTPDIPNAEISFVDQALERAHSFSMSSLENGGDVEVLPTTTNPESILTPVIDLKITPSTLSTITTSSSSNSAATSGSSSMDPSCNCPHPTQSTDHNSLSQQQRDSTPPLPLHQRTMGPAGAAIKPMACEMCNNYEIQLQEVQYREGVLHLQISTNEKSIKQLKEELKKEQKFRHDLEEKYNEEVKKTEHETRTLSQRVDEGQKTIIDLTAKFNNFEKKSNDLVQELINQAEHLKRELHRVTHDNEILLGKTLTRSQELLTETIDIPQDDMQWYCLKLREDLIQAMVSKEHIQDQLRSENIFLKDQLRGEQQSKEDLEESNAREIELLNTTLESKNLELQELRIRNDDTVKELDRLRASFNHLQTNSVSKLSELEAQCSELQAYKKKADAELQQLRNKVATLQGVLDDSEDVQRDFVKLSQNLQVQLEKIRSAENEVRWQHEDDVSECNSCKKVFHSKKEKNNCKHCGKIFCHECTSKTICSGPKQRTYRVCNVCHTLLDNQSACCLIEANPKKDPVLIYEYDVKQESPLRVAFRRVVEKKRMENGIQQEPLGSFSNPIILDDATSSDPMTEWPQSKSTKLNDTDQLAMTSNDPPREPPADIDPIHTNINVYSRRFNFSLTNMTIKLDNIIAPSLVVSYLISILVLFITVNRIQPTSFIDELFHIPQAQQYCQKDDFISWDPKLTTPPGLYIVSYAILRPLAYFYNSSQQFICSIVSLRFTNVLFAIGNVYLIFYILNVRSEINYRKNDSKSSLIFNVISICLLPPLYFFTFLYYTDPGSMFTILLTQSYAVEGRHEMAALSGFVSLWFRQTNIVWIFLLAGLCCLSIVFNFLEDVYSFKLYQFYFLGKLKRFPLRDCRFSNWRYLFYLTYYILFDIISTCGGYILDAILFVAFLYLNNGIVLGDRSAHQASLHLAQIPYFLTFLIIFAWPWLLTLENFVNTWNILKRQPILFLAITSGIYLCLTETFTYVHPYLLADNRHYVFYIWRRFWSNPTIRFAMVPAYSFVAISAWNLVQFFEDRQMPSILLPKISPKRNNNGNNSNNQKSKVEKTIANLRMIKYQLANLLFLIATSATIVPQQLIEFRYFLVPYIMWRIHLQSPLKQTNISHSLFIEMFWFIIVNVSTFILFTTRTIHYSDDEPNQRLIW</sequence>
<dbReference type="FunFam" id="1.20.5.730:FF:000005">
    <property type="entry name" value="RABaptiN (Rab effector)"/>
    <property type="match status" value="1"/>
</dbReference>
<dbReference type="AlphaFoldDB" id="A0A9Q0M1K2"/>
<evidence type="ECO:0000256" key="8">
    <source>
        <dbReference type="ARBA" id="ARBA00022692"/>
    </source>
</evidence>
<keyword evidence="23" id="KW-1185">Reference proteome</keyword>
<feature type="coiled-coil region" evidence="18">
    <location>
        <begin position="161"/>
        <end position="245"/>
    </location>
</feature>
<evidence type="ECO:0000256" key="10">
    <source>
        <dbReference type="ARBA" id="ARBA00022771"/>
    </source>
</evidence>
<keyword evidence="14 20" id="KW-0472">Membrane</keyword>
<keyword evidence="6" id="KW-0328">Glycosyltransferase</keyword>
<evidence type="ECO:0000256" key="11">
    <source>
        <dbReference type="ARBA" id="ARBA00022824"/>
    </source>
</evidence>
<feature type="transmembrane region" description="Helical" evidence="20">
    <location>
        <begin position="996"/>
        <end position="1016"/>
    </location>
</feature>
<evidence type="ECO:0000256" key="6">
    <source>
        <dbReference type="ARBA" id="ARBA00022676"/>
    </source>
</evidence>
<evidence type="ECO:0000256" key="18">
    <source>
        <dbReference type="SAM" id="Coils"/>
    </source>
</evidence>
<feature type="transmembrane region" description="Helical" evidence="20">
    <location>
        <begin position="952"/>
        <end position="976"/>
    </location>
</feature>
<evidence type="ECO:0000256" key="13">
    <source>
        <dbReference type="ARBA" id="ARBA00022989"/>
    </source>
</evidence>
<name>A0A9Q0M1K2_BLOTA</name>
<gene>
    <name evidence="22" type="ORF">RDWZM_007364</name>
</gene>
<evidence type="ECO:0000256" key="7">
    <source>
        <dbReference type="ARBA" id="ARBA00022679"/>
    </source>
</evidence>
<keyword evidence="12" id="KW-0862">Zinc</keyword>
<evidence type="ECO:0000256" key="15">
    <source>
        <dbReference type="ARBA" id="ARBA00044727"/>
    </source>
</evidence>
<dbReference type="EC" id="2.4.1.256" evidence="4"/>
<feature type="region of interest" description="Disordered" evidence="19">
    <location>
        <begin position="63"/>
        <end position="118"/>
    </location>
</feature>
<keyword evidence="11" id="KW-0256">Endoplasmic reticulum</keyword>
<evidence type="ECO:0000256" key="20">
    <source>
        <dbReference type="SAM" id="Phobius"/>
    </source>
</evidence>
<dbReference type="CDD" id="cd15739">
    <property type="entry name" value="FYVE_RABE_unchar"/>
    <property type="match status" value="1"/>
</dbReference>
<proteinExistence type="inferred from homology"/>
<evidence type="ECO:0000256" key="2">
    <source>
        <dbReference type="ARBA" id="ARBA00004922"/>
    </source>
</evidence>
<reference evidence="22" key="1">
    <citation type="submission" date="2022-12" db="EMBL/GenBank/DDBJ databases">
        <title>Genome assemblies of Blomia tropicalis.</title>
        <authorList>
            <person name="Cui Y."/>
        </authorList>
    </citation>
    <scope>NUCLEOTIDE SEQUENCE</scope>
    <source>
        <tissue evidence="22">Adult mites</tissue>
    </source>
</reference>
<dbReference type="InterPro" id="IPR015390">
    <property type="entry name" value="Rabaptin_Rab5-bd_dom"/>
</dbReference>
<feature type="transmembrane region" description="Helical" evidence="20">
    <location>
        <begin position="1067"/>
        <end position="1088"/>
    </location>
</feature>
<dbReference type="Pfam" id="PF04922">
    <property type="entry name" value="DIE2_ALG10"/>
    <property type="match status" value="1"/>
</dbReference>
<keyword evidence="8 20" id="KW-0812">Transmembrane</keyword>
<dbReference type="Pfam" id="PF09311">
    <property type="entry name" value="Rab5-bind"/>
    <property type="match status" value="1"/>
</dbReference>
<feature type="transmembrane region" description="Helical" evidence="20">
    <location>
        <begin position="689"/>
        <end position="706"/>
    </location>
</feature>
<dbReference type="PANTHER" id="PTHR12989:SF10">
    <property type="entry name" value="DOL-P-GLC:GLC(2)MAN(9)GLCNAC(2)-PP-DOL ALPHA-1,2-GLUCOSYLTRANSFERASE-RELATED"/>
    <property type="match status" value="1"/>
</dbReference>
<feature type="compositionally biased region" description="Low complexity" evidence="19">
    <location>
        <begin position="63"/>
        <end position="81"/>
    </location>
</feature>
<feature type="compositionally biased region" description="Polar residues" evidence="19">
    <location>
        <begin position="567"/>
        <end position="594"/>
    </location>
</feature>
<dbReference type="InterPro" id="IPR000306">
    <property type="entry name" value="Znf_FYVE"/>
</dbReference>
<keyword evidence="9" id="KW-0479">Metal-binding</keyword>
<feature type="compositionally biased region" description="Polar residues" evidence="19">
    <location>
        <begin position="90"/>
        <end position="107"/>
    </location>
</feature>
<dbReference type="SUPFAM" id="SSF103652">
    <property type="entry name" value="G protein-binding domain"/>
    <property type="match status" value="1"/>
</dbReference>
<accession>A0A9Q0M1K2</accession>
<evidence type="ECO:0000256" key="4">
    <source>
        <dbReference type="ARBA" id="ARBA00011967"/>
    </source>
</evidence>
<feature type="transmembrane region" description="Helical" evidence="20">
    <location>
        <begin position="815"/>
        <end position="834"/>
    </location>
</feature>
<feature type="domain" description="FYVE-type" evidence="21">
    <location>
        <begin position="443"/>
        <end position="501"/>
    </location>
</feature>
<dbReference type="GO" id="GO:0005789">
    <property type="term" value="C:endoplasmic reticulum membrane"/>
    <property type="evidence" value="ECO:0007669"/>
    <property type="project" value="UniProtKB-SubCell"/>
</dbReference>
<feature type="transmembrane region" description="Helical" evidence="20">
    <location>
        <begin position="1108"/>
        <end position="1130"/>
    </location>
</feature>
<dbReference type="SUPFAM" id="SSF57903">
    <property type="entry name" value="FYVE/PHD zinc finger"/>
    <property type="match status" value="1"/>
</dbReference>
<feature type="transmembrane region" description="Helical" evidence="20">
    <location>
        <begin position="712"/>
        <end position="735"/>
    </location>
</feature>
<dbReference type="InterPro" id="IPR013083">
    <property type="entry name" value="Znf_RING/FYVE/PHD"/>
</dbReference>
<feature type="transmembrane region" description="Helical" evidence="20">
    <location>
        <begin position="755"/>
        <end position="776"/>
    </location>
</feature>
<evidence type="ECO:0000256" key="1">
    <source>
        <dbReference type="ARBA" id="ARBA00004477"/>
    </source>
</evidence>
<evidence type="ECO:0000256" key="17">
    <source>
        <dbReference type="PROSITE-ProRule" id="PRU00091"/>
    </source>
</evidence>
<keyword evidence="13 20" id="KW-1133">Transmembrane helix</keyword>
<dbReference type="PANTHER" id="PTHR12989">
    <property type="entry name" value="ALPHA-1,2-GLUCOSYLTRANSFERASE ALG10"/>
    <property type="match status" value="1"/>
</dbReference>
<feature type="region of interest" description="Disordered" evidence="19">
    <location>
        <begin position="567"/>
        <end position="605"/>
    </location>
</feature>
<evidence type="ECO:0000256" key="12">
    <source>
        <dbReference type="ARBA" id="ARBA00022833"/>
    </source>
</evidence>
<organism evidence="22 23">
    <name type="scientific">Blomia tropicalis</name>
    <name type="common">Mite</name>
    <dbReference type="NCBI Taxonomy" id="40697"/>
    <lineage>
        <taxon>Eukaryota</taxon>
        <taxon>Metazoa</taxon>
        <taxon>Ecdysozoa</taxon>
        <taxon>Arthropoda</taxon>
        <taxon>Chelicerata</taxon>
        <taxon>Arachnida</taxon>
        <taxon>Acari</taxon>
        <taxon>Acariformes</taxon>
        <taxon>Sarcoptiformes</taxon>
        <taxon>Astigmata</taxon>
        <taxon>Glycyphagoidea</taxon>
        <taxon>Echimyopodidae</taxon>
        <taxon>Blomia</taxon>
    </lineage>
</organism>
<evidence type="ECO:0000313" key="22">
    <source>
        <dbReference type="EMBL" id="KAJ6216207.1"/>
    </source>
</evidence>
<evidence type="ECO:0000256" key="9">
    <source>
        <dbReference type="ARBA" id="ARBA00022723"/>
    </source>
</evidence>
<evidence type="ECO:0000256" key="19">
    <source>
        <dbReference type="SAM" id="MobiDB-lite"/>
    </source>
</evidence>
<comment type="similarity">
    <text evidence="3">Belongs to the ALG10 glucosyltransferase family.</text>
</comment>
<dbReference type="SMART" id="SM00064">
    <property type="entry name" value="FYVE"/>
    <property type="match status" value="1"/>
</dbReference>
<evidence type="ECO:0000256" key="3">
    <source>
        <dbReference type="ARBA" id="ARBA00010600"/>
    </source>
</evidence>
<comment type="catalytic activity">
    <reaction evidence="16">
        <text>an alpha-D-Glc-(1-&gt;3)-alpha-D-Glc-(1-&gt;3)-alpha-D-Man-(1-&gt;2)-alpha-D-Man-(1-&gt;2)-alpha-D-Man-(1-&gt;3)-[alpha-D-Man-(1-&gt;2)-alpha-D-Man-(1-&gt;3)-[alpha-D-Man-(1-&gt;2)-alpha-D-Man-(1-&gt;6)]-alpha-D-Man-(1-&gt;6)]-beta-D-Man-(1-&gt;4)-beta-D-GlcNAc-(1-&gt;4)-alpha-D-GlcNAc-diphospho-di-trans,poly-cis-dolichol + a di-trans,poly-cis-dolichyl beta-D-glucosyl phosphate = a alpha-D-Glc-(1-&gt;2)-alpha-D-Glc-(1-&gt;3)-alpha-D-Glc-(1-&gt;3)-alpha-D-Man-(1-&gt;2)-alpha-D-Man-(1-&gt;2)-alpha-D-Man-(1-&gt;3)-[alpha-D-Man-(1-&gt;2)-alpha-D-Man-(1-&gt;3)-[alpha-D-Man-(1-&gt;2)-alpha-D-Man-(1-&gt;6)]-alpha-D-Man-(1-&gt;6)]-beta-D-Man-(1-&gt;4)-beta-D-GlcNAc-(1-&gt;4)-alpha-D-GlcNAc-diphospho-di-trans,poly-cis-dolichol + a di-trans,poly-cis-dolichyl phosphate + H(+)</text>
        <dbReference type="Rhea" id="RHEA:29543"/>
        <dbReference type="Rhea" id="RHEA-COMP:19498"/>
        <dbReference type="Rhea" id="RHEA-COMP:19502"/>
        <dbReference type="Rhea" id="RHEA-COMP:19512"/>
        <dbReference type="Rhea" id="RHEA-COMP:19522"/>
        <dbReference type="ChEBI" id="CHEBI:15378"/>
        <dbReference type="ChEBI" id="CHEBI:57525"/>
        <dbReference type="ChEBI" id="CHEBI:57683"/>
        <dbReference type="ChEBI" id="CHEBI:132522"/>
        <dbReference type="ChEBI" id="CHEBI:132523"/>
        <dbReference type="EC" id="2.4.1.256"/>
    </reaction>
    <physiologicalReaction direction="left-to-right" evidence="16">
        <dbReference type="Rhea" id="RHEA:29544"/>
    </physiologicalReaction>
</comment>
<dbReference type="Gene3D" id="1.20.5.730">
    <property type="entry name" value="Single helix bin"/>
    <property type="match status" value="1"/>
</dbReference>
<feature type="coiled-coil region" evidence="18">
    <location>
        <begin position="301"/>
        <end position="437"/>
    </location>
</feature>
<dbReference type="EMBL" id="JAPWDV010000003">
    <property type="protein sequence ID" value="KAJ6216207.1"/>
    <property type="molecule type" value="Genomic_DNA"/>
</dbReference>
<comment type="caution">
    <text evidence="22">The sequence shown here is derived from an EMBL/GenBank/DDBJ whole genome shotgun (WGS) entry which is preliminary data.</text>
</comment>
<dbReference type="Proteomes" id="UP001142055">
    <property type="component" value="Chromosome 3"/>
</dbReference>
<dbReference type="GO" id="GO:0106073">
    <property type="term" value="F:dolichyl pyrophosphate Glc2Man9GlcNAc2 alpha-1,2-glucosyltransferase activity"/>
    <property type="evidence" value="ECO:0007669"/>
    <property type="project" value="UniProtKB-EC"/>
</dbReference>
<evidence type="ECO:0000256" key="14">
    <source>
        <dbReference type="ARBA" id="ARBA00023136"/>
    </source>
</evidence>
<dbReference type="GO" id="GO:0006488">
    <property type="term" value="P:dolichol-linked oligosaccharide biosynthetic process"/>
    <property type="evidence" value="ECO:0007669"/>
    <property type="project" value="InterPro"/>
</dbReference>
<feature type="transmembrane region" description="Helical" evidence="20">
    <location>
        <begin position="919"/>
        <end position="940"/>
    </location>
</feature>
<dbReference type="InterPro" id="IPR011011">
    <property type="entry name" value="Znf_FYVE_PHD"/>
</dbReference>
<dbReference type="InterPro" id="IPR017455">
    <property type="entry name" value="Znf_FYVE-rel"/>
</dbReference>
<dbReference type="Pfam" id="PF01363">
    <property type="entry name" value="FYVE"/>
    <property type="match status" value="1"/>
</dbReference>
<comment type="pathway">
    <text evidence="2">Protein modification; protein glycosylation.</text>
</comment>
<keyword evidence="18" id="KW-0175">Coiled coil</keyword>
<protein>
    <recommendedName>
        <fullName evidence="5">Dol-P-Glc:Glc(2)Man(9)GlcNAc(2)-PP-Dol alpha-1,2-glucosyltransferase</fullName>
        <ecNumber evidence="4">2.4.1.256</ecNumber>
    </recommendedName>
</protein>
<feature type="transmembrane region" description="Helical" evidence="20">
    <location>
        <begin position="631"/>
        <end position="651"/>
    </location>
</feature>
<comment type="function">
    <text evidence="15">Dol-P-Glc:Glc(2)Man(9)GlcNAc(2)-PP-Dol alpha-1,2-glucosyltransferase that operates in the biosynthetic pathway of dolichol-linked oligosaccharides, the glycan precursors employed in protein asparagine (N)-glycosylation. The assembly of dolichol-linked oligosaccharides begins on the cytosolic side of the endoplasmic reticulum membrane and finishes in its lumen. The sequential addition of sugars to dolichol pyrophosphate produces dolichol-linked oligosaccharides containing fourteen sugars, including two GlcNAcs, nine mannoses and three glucoses. Once assembled, the oligosaccharide is transferred from the lipid to nascent proteins by oligosaccharyltransferases. In the lumen of the endoplasmic reticulum, adds the third and last glucose residue from dolichyl phosphate glucose (Dol-P-Glc) onto the lipid-linked oligosaccharide intermediate Glc(2)Man(9)GlcNAc(2)-PP-Dol to produce Glc(3)Man(9)GlcNAc(2)-PP-Dol.</text>
</comment>
<feature type="transmembrane region" description="Helical" evidence="20">
    <location>
        <begin position="866"/>
        <end position="899"/>
    </location>
</feature>
<dbReference type="GO" id="GO:0008270">
    <property type="term" value="F:zinc ion binding"/>
    <property type="evidence" value="ECO:0007669"/>
    <property type="project" value="UniProtKB-KW"/>
</dbReference>
<keyword evidence="10 17" id="KW-0863">Zinc-finger</keyword>
<comment type="subcellular location">
    <subcellularLocation>
        <location evidence="1">Endoplasmic reticulum membrane</location>
        <topology evidence="1">Multi-pass membrane protein</topology>
    </subcellularLocation>
</comment>
<dbReference type="PROSITE" id="PS50178">
    <property type="entry name" value="ZF_FYVE"/>
    <property type="match status" value="1"/>
</dbReference>
<keyword evidence="7" id="KW-0808">Transferase</keyword>
<dbReference type="InterPro" id="IPR016900">
    <property type="entry name" value="Alg10"/>
</dbReference>